<evidence type="ECO:0000256" key="1">
    <source>
        <dbReference type="SAM" id="SignalP"/>
    </source>
</evidence>
<protein>
    <submittedName>
        <fullName evidence="2">Uncharacterized protein</fullName>
    </submittedName>
</protein>
<dbReference type="EMBL" id="KQ459008">
    <property type="protein sequence ID" value="KPJ04397.1"/>
    <property type="molecule type" value="Genomic_DNA"/>
</dbReference>
<evidence type="ECO:0000313" key="2">
    <source>
        <dbReference type="EMBL" id="KPJ04397.1"/>
    </source>
</evidence>
<sequence length="193" mass="22332">MLWRIIFFIVPIVFVQSYPSNIVELEDSYSVHNTENEITKGRIHMTLKQYHCAWNDSYNSKLLTFGAKSWVFPKQDVNLVLSYPDKNVDSKLLTFGAKSWVFPKQDVNLVLSYPDKNETIKSNDVITKFNVLIMIDSTHSRGYITSGGILQDHISLSFVFSGITSLTYQFWLYGLPNEYLPRIDPYTNVHNMC</sequence>
<accession>A0A0N1I3P8</accession>
<feature type="signal peptide" evidence="1">
    <location>
        <begin position="1"/>
        <end position="17"/>
    </location>
</feature>
<feature type="chain" id="PRO_5005873677" evidence="1">
    <location>
        <begin position="18"/>
        <end position="193"/>
    </location>
</feature>
<organism evidence="2 3">
    <name type="scientific">Papilio xuthus</name>
    <name type="common">Asian swallowtail butterfly</name>
    <dbReference type="NCBI Taxonomy" id="66420"/>
    <lineage>
        <taxon>Eukaryota</taxon>
        <taxon>Metazoa</taxon>
        <taxon>Ecdysozoa</taxon>
        <taxon>Arthropoda</taxon>
        <taxon>Hexapoda</taxon>
        <taxon>Insecta</taxon>
        <taxon>Pterygota</taxon>
        <taxon>Neoptera</taxon>
        <taxon>Endopterygota</taxon>
        <taxon>Lepidoptera</taxon>
        <taxon>Glossata</taxon>
        <taxon>Ditrysia</taxon>
        <taxon>Papilionoidea</taxon>
        <taxon>Papilionidae</taxon>
        <taxon>Papilioninae</taxon>
        <taxon>Papilio</taxon>
    </lineage>
</organism>
<keyword evidence="1" id="KW-0732">Signal</keyword>
<proteinExistence type="predicted"/>
<dbReference type="Proteomes" id="UP000053268">
    <property type="component" value="Unassembled WGS sequence"/>
</dbReference>
<evidence type="ECO:0000313" key="3">
    <source>
        <dbReference type="Proteomes" id="UP000053268"/>
    </source>
</evidence>
<name>A0A0N1I3P8_PAPXU</name>
<reference evidence="2 3" key="1">
    <citation type="journal article" date="2015" name="Nat. Commun.">
        <title>Outbred genome sequencing and CRISPR/Cas9 gene editing in butterflies.</title>
        <authorList>
            <person name="Li X."/>
            <person name="Fan D."/>
            <person name="Zhang W."/>
            <person name="Liu G."/>
            <person name="Zhang L."/>
            <person name="Zhao L."/>
            <person name="Fang X."/>
            <person name="Chen L."/>
            <person name="Dong Y."/>
            <person name="Chen Y."/>
            <person name="Ding Y."/>
            <person name="Zhao R."/>
            <person name="Feng M."/>
            <person name="Zhu Y."/>
            <person name="Feng Y."/>
            <person name="Jiang X."/>
            <person name="Zhu D."/>
            <person name="Xiang H."/>
            <person name="Feng X."/>
            <person name="Li S."/>
            <person name="Wang J."/>
            <person name="Zhang G."/>
            <person name="Kronforst M.R."/>
            <person name="Wang W."/>
        </authorList>
    </citation>
    <scope>NUCLEOTIDE SEQUENCE [LARGE SCALE GENOMIC DNA]</scope>
    <source>
        <strain evidence="2">Ya'a_city_454_Px</strain>
        <tissue evidence="2">Whole body</tissue>
    </source>
</reference>
<dbReference type="AlphaFoldDB" id="A0A0N1I3P8"/>
<keyword evidence="3" id="KW-1185">Reference proteome</keyword>
<gene>
    <name evidence="2" type="ORF">RR46_00688</name>
</gene>